<dbReference type="Proteomes" id="UP001165293">
    <property type="component" value="Unassembled WGS sequence"/>
</dbReference>
<gene>
    <name evidence="2" type="ORF">LK996_04695</name>
</gene>
<accession>A0ABS8JFI6</accession>
<evidence type="ECO:0000256" key="1">
    <source>
        <dbReference type="SAM" id="SignalP"/>
    </source>
</evidence>
<reference evidence="2" key="1">
    <citation type="submission" date="2021-10" db="EMBL/GenBank/DDBJ databases">
        <authorList>
            <person name="Lyu M."/>
            <person name="Wang X."/>
            <person name="Meng X."/>
            <person name="Xu K."/>
        </authorList>
    </citation>
    <scope>NUCLEOTIDE SEQUENCE</scope>
    <source>
        <strain evidence="2">A6</strain>
    </source>
</reference>
<keyword evidence="3" id="KW-1185">Reference proteome</keyword>
<evidence type="ECO:0000313" key="2">
    <source>
        <dbReference type="EMBL" id="MCC8362369.1"/>
    </source>
</evidence>
<feature type="chain" id="PRO_5045797433" evidence="1">
    <location>
        <begin position="23"/>
        <end position="151"/>
    </location>
</feature>
<dbReference type="RefSeq" id="WP_230525976.1">
    <property type="nucleotide sequence ID" value="NZ_JAJGAK010000001.1"/>
</dbReference>
<protein>
    <submittedName>
        <fullName evidence="2">Uncharacterized protein</fullName>
    </submittedName>
</protein>
<keyword evidence="1" id="KW-0732">Signal</keyword>
<name>A0ABS8JFI6_9GAMM</name>
<comment type="caution">
    <text evidence="2">The sequence shown here is derived from an EMBL/GenBank/DDBJ whole genome shotgun (WGS) entry which is preliminary data.</text>
</comment>
<proteinExistence type="predicted"/>
<dbReference type="EMBL" id="JAJGAK010000001">
    <property type="protein sequence ID" value="MCC8362369.1"/>
    <property type="molecule type" value="Genomic_DNA"/>
</dbReference>
<organism evidence="2 3">
    <name type="scientific">Noviluteimonas lactosilytica</name>
    <dbReference type="NCBI Taxonomy" id="2888523"/>
    <lineage>
        <taxon>Bacteria</taxon>
        <taxon>Pseudomonadati</taxon>
        <taxon>Pseudomonadota</taxon>
        <taxon>Gammaproteobacteria</taxon>
        <taxon>Lysobacterales</taxon>
        <taxon>Lysobacteraceae</taxon>
        <taxon>Noviluteimonas</taxon>
    </lineage>
</organism>
<feature type="signal peptide" evidence="1">
    <location>
        <begin position="1"/>
        <end position="22"/>
    </location>
</feature>
<sequence length="151" mass="15524">MHPFASCSIALCLAALTTNVHAGNCKSIHAEMVEVRVTTGCDAGEAACFLGEVDGNHGLRGTTHFSADSVGVALPTSPGSLPYSGAFQYRLPTGTISMRETGMNTPGMVAAHQRVTEGTGEYAGATGDFFVHGTRVPGIVTTSVHGTLCLP</sequence>
<evidence type="ECO:0000313" key="3">
    <source>
        <dbReference type="Proteomes" id="UP001165293"/>
    </source>
</evidence>